<dbReference type="Proteomes" id="UP000076967">
    <property type="component" value="Unassembled WGS sequence"/>
</dbReference>
<accession>A0A168MHW4</accession>
<gene>
    <name evidence="1" type="ORF">PGLA_04620</name>
</gene>
<dbReference type="OrthoDB" id="9789070at2"/>
<proteinExistence type="predicted"/>
<sequence>MIVLLQNLLKSELGDTFKERIKRRPIIEHKNAEMKRFHGMVQLNTEVSFVCEYWSISPMFVVNVKRMVRLIEQKQSILWRGTSCFLLFQSLFPSWEYPFPQNRGFCMALYSGAEITNMELGSRFNG</sequence>
<dbReference type="AlphaFoldDB" id="A0A168MHW4"/>
<organism evidence="1 2">
    <name type="scientific">Paenibacillus glacialis</name>
    <dbReference type="NCBI Taxonomy" id="494026"/>
    <lineage>
        <taxon>Bacteria</taxon>
        <taxon>Bacillati</taxon>
        <taxon>Bacillota</taxon>
        <taxon>Bacilli</taxon>
        <taxon>Bacillales</taxon>
        <taxon>Paenibacillaceae</taxon>
        <taxon>Paenibacillus</taxon>
    </lineage>
</organism>
<protein>
    <recommendedName>
        <fullName evidence="3">Transposase DDE domain-containing protein</fullName>
    </recommendedName>
</protein>
<keyword evidence="2" id="KW-1185">Reference proteome</keyword>
<evidence type="ECO:0000313" key="1">
    <source>
        <dbReference type="EMBL" id="OAB44702.1"/>
    </source>
</evidence>
<evidence type="ECO:0008006" key="3">
    <source>
        <dbReference type="Google" id="ProtNLM"/>
    </source>
</evidence>
<reference evidence="1 2" key="1">
    <citation type="submission" date="2016-03" db="EMBL/GenBank/DDBJ databases">
        <title>Draft genome sequence of Paenibacillus glacialis DSM 22343.</title>
        <authorList>
            <person name="Shin S.-K."/>
            <person name="Yi H."/>
        </authorList>
    </citation>
    <scope>NUCLEOTIDE SEQUENCE [LARGE SCALE GENOMIC DNA]</scope>
    <source>
        <strain evidence="1 2">DSM 22343</strain>
    </source>
</reference>
<comment type="caution">
    <text evidence="1">The sequence shown here is derived from an EMBL/GenBank/DDBJ whole genome shotgun (WGS) entry which is preliminary data.</text>
</comment>
<evidence type="ECO:0000313" key="2">
    <source>
        <dbReference type="Proteomes" id="UP000076967"/>
    </source>
</evidence>
<name>A0A168MHW4_9BACL</name>
<dbReference type="EMBL" id="LVJH01000006">
    <property type="protein sequence ID" value="OAB44702.1"/>
    <property type="molecule type" value="Genomic_DNA"/>
</dbReference>